<proteinExistence type="predicted"/>
<gene>
    <name evidence="5" type="ORF">SNE40_018588</name>
</gene>
<dbReference type="Pfam" id="PF07525">
    <property type="entry name" value="SOCS_box"/>
    <property type="match status" value="1"/>
</dbReference>
<keyword evidence="6" id="KW-1185">Reference proteome</keyword>
<dbReference type="GO" id="GO:0005829">
    <property type="term" value="C:cytosol"/>
    <property type="evidence" value="ECO:0007669"/>
    <property type="project" value="TreeGrafter"/>
</dbReference>
<dbReference type="PROSITE" id="PS50297">
    <property type="entry name" value="ANK_REP_REGION"/>
    <property type="match status" value="1"/>
</dbReference>
<evidence type="ECO:0000256" key="1">
    <source>
        <dbReference type="ARBA" id="ARBA00022737"/>
    </source>
</evidence>
<sequence length="317" mass="35539">MSQVTTFLPKIFPHREMPCKPASSVLTTFETSNRYVQSNLAYDVFRAVENGSLTLVRNVLLSRPDLDLNFHIKDVTPLSLALYKRHFDIFNMLIRHQEKTRRVDLDVSSKDTLGRVEPPIITACRMHFLEGVFTLVGAGADINAVDNLGHTALWVAARRQMPDLVDYLIMNGASVNKVNKFQYTPLLASLMYHVSSIIVKMLIVNGSNLGPHSPIEHCALFWAAKRGNIEIVRLVIAAGVPLSQIRAVKMALINSDIDPEITTLLDIDSRTPPTLQHQCKRIIRTYVANKSVGIYFTKHIDGLPLPSSLKNYLALVR</sequence>
<dbReference type="InterPro" id="IPR051070">
    <property type="entry name" value="NF-kappa-B_inhibitor"/>
</dbReference>
<dbReference type="GO" id="GO:0071356">
    <property type="term" value="P:cellular response to tumor necrosis factor"/>
    <property type="evidence" value="ECO:0007669"/>
    <property type="project" value="TreeGrafter"/>
</dbReference>
<feature type="repeat" description="ANK" evidence="3">
    <location>
        <begin position="148"/>
        <end position="180"/>
    </location>
</feature>
<dbReference type="InterPro" id="IPR001496">
    <property type="entry name" value="SOCS_box"/>
</dbReference>
<dbReference type="InterPro" id="IPR036036">
    <property type="entry name" value="SOCS_box-like_dom_sf"/>
</dbReference>
<protein>
    <recommendedName>
        <fullName evidence="4">SOCS box domain-containing protein</fullName>
    </recommendedName>
</protein>
<dbReference type="SMART" id="SM00248">
    <property type="entry name" value="ANK"/>
    <property type="match status" value="6"/>
</dbReference>
<feature type="domain" description="SOCS box" evidence="4">
    <location>
        <begin position="260"/>
        <end position="317"/>
    </location>
</feature>
<dbReference type="Proteomes" id="UP001347796">
    <property type="component" value="Unassembled WGS sequence"/>
</dbReference>
<dbReference type="Gene3D" id="1.10.750.20">
    <property type="entry name" value="SOCS box"/>
    <property type="match status" value="1"/>
</dbReference>
<reference evidence="5 6" key="1">
    <citation type="submission" date="2024-01" db="EMBL/GenBank/DDBJ databases">
        <title>The genome of the rayed Mediterranean limpet Patella caerulea (Linnaeus, 1758).</title>
        <authorList>
            <person name="Anh-Thu Weber A."/>
            <person name="Halstead-Nussloch G."/>
        </authorList>
    </citation>
    <scope>NUCLEOTIDE SEQUENCE [LARGE SCALE GENOMIC DNA]</scope>
    <source>
        <strain evidence="5">AATW-2023a</strain>
        <tissue evidence="5">Whole specimen</tissue>
    </source>
</reference>
<evidence type="ECO:0000313" key="5">
    <source>
        <dbReference type="EMBL" id="KAK6170114.1"/>
    </source>
</evidence>
<keyword evidence="1" id="KW-0677">Repeat</keyword>
<dbReference type="Gene3D" id="1.25.40.20">
    <property type="entry name" value="Ankyrin repeat-containing domain"/>
    <property type="match status" value="1"/>
</dbReference>
<dbReference type="CDD" id="cd03587">
    <property type="entry name" value="SOCS"/>
    <property type="match status" value="1"/>
</dbReference>
<dbReference type="GO" id="GO:0051059">
    <property type="term" value="F:NF-kappaB binding"/>
    <property type="evidence" value="ECO:0007669"/>
    <property type="project" value="TreeGrafter"/>
</dbReference>
<evidence type="ECO:0000313" key="6">
    <source>
        <dbReference type="Proteomes" id="UP001347796"/>
    </source>
</evidence>
<dbReference type="PROSITE" id="PS50088">
    <property type="entry name" value="ANK_REPEAT"/>
    <property type="match status" value="1"/>
</dbReference>
<dbReference type="Pfam" id="PF12796">
    <property type="entry name" value="Ank_2"/>
    <property type="match status" value="1"/>
</dbReference>
<name>A0AAN8P870_PATCE</name>
<dbReference type="AlphaFoldDB" id="A0AAN8P870"/>
<evidence type="ECO:0000256" key="3">
    <source>
        <dbReference type="PROSITE-ProRule" id="PRU00023"/>
    </source>
</evidence>
<dbReference type="EMBL" id="JAZGQO010000014">
    <property type="protein sequence ID" value="KAK6170114.1"/>
    <property type="molecule type" value="Genomic_DNA"/>
</dbReference>
<dbReference type="PANTHER" id="PTHR46680">
    <property type="entry name" value="NF-KAPPA-B INHIBITOR ALPHA"/>
    <property type="match status" value="1"/>
</dbReference>
<dbReference type="PANTHER" id="PTHR46680:SF3">
    <property type="entry name" value="NF-KAPPA-B INHIBITOR CACTUS"/>
    <property type="match status" value="1"/>
</dbReference>
<evidence type="ECO:0000259" key="4">
    <source>
        <dbReference type="PROSITE" id="PS50225"/>
    </source>
</evidence>
<dbReference type="SUPFAM" id="SSF158235">
    <property type="entry name" value="SOCS box-like"/>
    <property type="match status" value="1"/>
</dbReference>
<dbReference type="SMART" id="SM00969">
    <property type="entry name" value="SOCS_box"/>
    <property type="match status" value="1"/>
</dbReference>
<keyword evidence="2 3" id="KW-0040">ANK repeat</keyword>
<dbReference type="InterPro" id="IPR036770">
    <property type="entry name" value="Ankyrin_rpt-contain_sf"/>
</dbReference>
<accession>A0AAN8P870</accession>
<organism evidence="5 6">
    <name type="scientific">Patella caerulea</name>
    <name type="common">Rayed Mediterranean limpet</name>
    <dbReference type="NCBI Taxonomy" id="87958"/>
    <lineage>
        <taxon>Eukaryota</taxon>
        <taxon>Metazoa</taxon>
        <taxon>Spiralia</taxon>
        <taxon>Lophotrochozoa</taxon>
        <taxon>Mollusca</taxon>
        <taxon>Gastropoda</taxon>
        <taxon>Patellogastropoda</taxon>
        <taxon>Patelloidea</taxon>
        <taxon>Patellidae</taxon>
        <taxon>Patella</taxon>
    </lineage>
</organism>
<dbReference type="PROSITE" id="PS50225">
    <property type="entry name" value="SOCS"/>
    <property type="match status" value="1"/>
</dbReference>
<dbReference type="InterPro" id="IPR002110">
    <property type="entry name" value="Ankyrin_rpt"/>
</dbReference>
<dbReference type="GO" id="GO:0035556">
    <property type="term" value="P:intracellular signal transduction"/>
    <property type="evidence" value="ECO:0007669"/>
    <property type="project" value="InterPro"/>
</dbReference>
<dbReference type="SUPFAM" id="SSF48403">
    <property type="entry name" value="Ankyrin repeat"/>
    <property type="match status" value="1"/>
</dbReference>
<evidence type="ECO:0000256" key="2">
    <source>
        <dbReference type="ARBA" id="ARBA00023043"/>
    </source>
</evidence>
<comment type="caution">
    <text evidence="5">The sequence shown here is derived from an EMBL/GenBank/DDBJ whole genome shotgun (WGS) entry which is preliminary data.</text>
</comment>